<name>A0ABQ5DPG6_9ASTR</name>
<gene>
    <name evidence="1" type="ORF">Tco_0940702</name>
</gene>
<proteinExistence type="predicted"/>
<reference evidence="1" key="1">
    <citation type="journal article" date="2022" name="Int. J. Mol. Sci.">
        <title>Draft Genome of Tanacetum Coccineum: Genomic Comparison of Closely Related Tanacetum-Family Plants.</title>
        <authorList>
            <person name="Yamashiro T."/>
            <person name="Shiraishi A."/>
            <person name="Nakayama K."/>
            <person name="Satake H."/>
        </authorList>
    </citation>
    <scope>NUCLEOTIDE SEQUENCE</scope>
</reference>
<organism evidence="1 2">
    <name type="scientific">Tanacetum coccineum</name>
    <dbReference type="NCBI Taxonomy" id="301880"/>
    <lineage>
        <taxon>Eukaryota</taxon>
        <taxon>Viridiplantae</taxon>
        <taxon>Streptophyta</taxon>
        <taxon>Embryophyta</taxon>
        <taxon>Tracheophyta</taxon>
        <taxon>Spermatophyta</taxon>
        <taxon>Magnoliopsida</taxon>
        <taxon>eudicotyledons</taxon>
        <taxon>Gunneridae</taxon>
        <taxon>Pentapetalae</taxon>
        <taxon>asterids</taxon>
        <taxon>campanulids</taxon>
        <taxon>Asterales</taxon>
        <taxon>Asteraceae</taxon>
        <taxon>Asteroideae</taxon>
        <taxon>Anthemideae</taxon>
        <taxon>Anthemidinae</taxon>
        <taxon>Tanacetum</taxon>
    </lineage>
</organism>
<keyword evidence="2" id="KW-1185">Reference proteome</keyword>
<evidence type="ECO:0000313" key="2">
    <source>
        <dbReference type="Proteomes" id="UP001151760"/>
    </source>
</evidence>
<evidence type="ECO:0000313" key="1">
    <source>
        <dbReference type="EMBL" id="GJT40837.1"/>
    </source>
</evidence>
<reference evidence="1" key="2">
    <citation type="submission" date="2022-01" db="EMBL/GenBank/DDBJ databases">
        <authorList>
            <person name="Yamashiro T."/>
            <person name="Shiraishi A."/>
            <person name="Satake H."/>
            <person name="Nakayama K."/>
        </authorList>
    </citation>
    <scope>NUCLEOTIDE SEQUENCE</scope>
</reference>
<dbReference type="EMBL" id="BQNB010015508">
    <property type="protein sequence ID" value="GJT40837.1"/>
    <property type="molecule type" value="Genomic_DNA"/>
</dbReference>
<accession>A0ABQ5DPG6</accession>
<comment type="caution">
    <text evidence="1">The sequence shown here is derived from an EMBL/GenBank/DDBJ whole genome shotgun (WGS) entry which is preliminary data.</text>
</comment>
<dbReference type="Proteomes" id="UP001151760">
    <property type="component" value="Unassembled WGS sequence"/>
</dbReference>
<protein>
    <submittedName>
        <fullName evidence="1">Uncharacterized protein</fullName>
    </submittedName>
</protein>
<sequence length="168" mass="18791">MIRPKKQGQEGFAGSRINPTLVEYLSISEQLWGTLRIDVGLFNFEITITHWTIELMDRFLSTVPQYVCLKLKNDNDKEWELLLSLLQGDFSGDFMRRLWLSTSMLCIAVGSGDCEGVGEGEDVILEAEVEGSESSNMVGNKATSWPENPLVGLFILLKHAVMFRDGTG</sequence>